<evidence type="ECO:0000313" key="6">
    <source>
        <dbReference type="Proteomes" id="UP001240777"/>
    </source>
</evidence>
<protein>
    <recommendedName>
        <fullName evidence="7">Integrase</fullName>
    </recommendedName>
</protein>
<reference evidence="4 6" key="1">
    <citation type="submission" date="2023-07" db="EMBL/GenBank/DDBJ databases">
        <title>Unpublished Manusciprt.</title>
        <authorList>
            <person name="Aydin F."/>
            <person name="Tarhane S."/>
            <person name="Saticioglu I.B."/>
            <person name="Karakaya E."/>
            <person name="Abay S."/>
            <person name="Guran O."/>
            <person name="Bozkurt E."/>
            <person name="Uzum N."/>
            <person name="Olgun K."/>
            <person name="Jablonski D."/>
        </authorList>
    </citation>
    <scope>NUCLEOTIDE SEQUENCE</scope>
    <source>
        <strain evidence="6">faydin-H75</strain>
        <strain evidence="4">Faydin-H76</strain>
    </source>
</reference>
<dbReference type="InterPro" id="IPR050808">
    <property type="entry name" value="Phage_Integrase"/>
</dbReference>
<reference evidence="3" key="2">
    <citation type="submission" date="2023-07" db="EMBL/GenBank/DDBJ databases">
        <authorList>
            <person name="Aydin F."/>
            <person name="Tarhane S."/>
            <person name="Saticioglu I.B."/>
            <person name="Karakaya E."/>
            <person name="Abay S."/>
            <person name="Guran O."/>
            <person name="Bozkurt E."/>
            <person name="Uzum N."/>
            <person name="Olgun K."/>
            <person name="Jablonski D."/>
        </authorList>
    </citation>
    <scope>NUCLEOTIDE SEQUENCE</scope>
    <source>
        <strain evidence="3">Faydin-H75</strain>
    </source>
</reference>
<dbReference type="Proteomes" id="UP001177258">
    <property type="component" value="Unassembled WGS sequence"/>
</dbReference>
<dbReference type="AlphaFoldDB" id="A0AA90TEB8"/>
<sequence length="82" mass="9883">MGFNDESRERKQIVHSFRGTFRSLCDTYQNEHNISFEIKEAVLDHHIGNEVTQAYNHKADYTEQIRPLLQWWADYLDRIRVT</sequence>
<dbReference type="PANTHER" id="PTHR30629">
    <property type="entry name" value="PROPHAGE INTEGRASE"/>
    <property type="match status" value="1"/>
</dbReference>
<evidence type="ECO:0000313" key="3">
    <source>
        <dbReference type="EMBL" id="MDO7252563.1"/>
    </source>
</evidence>
<comment type="similarity">
    <text evidence="1">Belongs to the 'phage' integrase family.</text>
</comment>
<dbReference type="Proteomes" id="UP001240777">
    <property type="component" value="Unassembled WGS sequence"/>
</dbReference>
<organism evidence="4 5">
    <name type="scientific">Helicobacter cappadocius</name>
    <dbReference type="NCBI Taxonomy" id="3063998"/>
    <lineage>
        <taxon>Bacteria</taxon>
        <taxon>Pseudomonadati</taxon>
        <taxon>Campylobacterota</taxon>
        <taxon>Epsilonproteobacteria</taxon>
        <taxon>Campylobacterales</taxon>
        <taxon>Helicobacteraceae</taxon>
        <taxon>Helicobacter</taxon>
    </lineage>
</organism>
<keyword evidence="6" id="KW-1185">Reference proteome</keyword>
<reference evidence="3 5" key="3">
    <citation type="journal article" date="2024" name="Syst. Appl. Microbiol.">
        <title>Helicobacter cappadocius sp. nov., from lizards: The first psychrotrophic Helicobacter species.</title>
        <authorList>
            <person name="Aydin F."/>
            <person name="Tarhane S."/>
            <person name="Karakaya E."/>
            <person name="Abay S."/>
            <person name="Kayman T."/>
            <person name="Guran O."/>
            <person name="Bozkurt E."/>
            <person name="Uzum N."/>
            <person name="Avci A."/>
            <person name="Olgun K."/>
            <person name="Jablonski D."/>
            <person name="Guran C."/>
            <person name="Burcin Saticioglu I."/>
        </authorList>
    </citation>
    <scope>NUCLEOTIDE SEQUENCE [LARGE SCALE GENOMIC DNA]</scope>
    <source>
        <strain evidence="3">Faydin-H75</strain>
        <strain evidence="5">faydin-H76</strain>
    </source>
</reference>
<keyword evidence="2" id="KW-0229">DNA integration</keyword>
<evidence type="ECO:0000256" key="1">
    <source>
        <dbReference type="ARBA" id="ARBA00008857"/>
    </source>
</evidence>
<evidence type="ECO:0000256" key="2">
    <source>
        <dbReference type="ARBA" id="ARBA00022908"/>
    </source>
</evidence>
<comment type="caution">
    <text evidence="4">The sequence shown here is derived from an EMBL/GenBank/DDBJ whole genome shotgun (WGS) entry which is preliminary data.</text>
</comment>
<accession>A0AA90TEB8</accession>
<evidence type="ECO:0000313" key="5">
    <source>
        <dbReference type="Proteomes" id="UP001177258"/>
    </source>
</evidence>
<gene>
    <name evidence="3" type="ORF">Q5I04_01335</name>
    <name evidence="4" type="ORF">Q5I06_01335</name>
</gene>
<dbReference type="RefSeq" id="WP_305516409.1">
    <property type="nucleotide sequence ID" value="NZ_JAUPEV010000002.1"/>
</dbReference>
<dbReference type="PANTHER" id="PTHR30629:SF2">
    <property type="entry name" value="PROPHAGE INTEGRASE INTS-RELATED"/>
    <property type="match status" value="1"/>
</dbReference>
<dbReference type="GO" id="GO:0015074">
    <property type="term" value="P:DNA integration"/>
    <property type="evidence" value="ECO:0007669"/>
    <property type="project" value="UniProtKB-KW"/>
</dbReference>
<evidence type="ECO:0008006" key="7">
    <source>
        <dbReference type="Google" id="ProtNLM"/>
    </source>
</evidence>
<evidence type="ECO:0000313" key="4">
    <source>
        <dbReference type="EMBL" id="MDP2538430.1"/>
    </source>
</evidence>
<dbReference type="EMBL" id="JAUPEV010000002">
    <property type="protein sequence ID" value="MDO7252563.1"/>
    <property type="molecule type" value="Genomic_DNA"/>
</dbReference>
<dbReference type="EMBL" id="JAUYZK010000002">
    <property type="protein sequence ID" value="MDP2538430.1"/>
    <property type="molecule type" value="Genomic_DNA"/>
</dbReference>
<proteinExistence type="inferred from homology"/>
<name>A0AA90TEB8_9HELI</name>